<evidence type="ECO:0008006" key="5">
    <source>
        <dbReference type="Google" id="ProtNLM"/>
    </source>
</evidence>
<feature type="domain" description="F-box" evidence="1">
    <location>
        <begin position="28"/>
        <end position="60"/>
    </location>
</feature>
<dbReference type="Proteomes" id="UP000636709">
    <property type="component" value="Unassembled WGS sequence"/>
</dbReference>
<evidence type="ECO:0000313" key="3">
    <source>
        <dbReference type="EMBL" id="KAF8654464.1"/>
    </source>
</evidence>
<dbReference type="InterPro" id="IPR036047">
    <property type="entry name" value="F-box-like_dom_sf"/>
</dbReference>
<dbReference type="EMBL" id="JACEFO010002615">
    <property type="protein sequence ID" value="KAF8654464.1"/>
    <property type="molecule type" value="Genomic_DNA"/>
</dbReference>
<gene>
    <name evidence="3" type="ORF">HU200_061652</name>
</gene>
<keyword evidence="4" id="KW-1185">Reference proteome</keyword>
<dbReference type="PANTHER" id="PTHR31639">
    <property type="entry name" value="F-BOX PROTEIN-LIKE"/>
    <property type="match status" value="1"/>
</dbReference>
<dbReference type="PANTHER" id="PTHR31639:SF316">
    <property type="entry name" value="OS08G0460800 PROTEIN"/>
    <property type="match status" value="1"/>
</dbReference>
<dbReference type="InterPro" id="IPR001810">
    <property type="entry name" value="F-box_dom"/>
</dbReference>
<dbReference type="AlphaFoldDB" id="A0A835AH04"/>
<accession>A0A835AH04</accession>
<dbReference type="InterPro" id="IPR032675">
    <property type="entry name" value="LRR_dom_sf"/>
</dbReference>
<proteinExistence type="predicted"/>
<evidence type="ECO:0000313" key="4">
    <source>
        <dbReference type="Proteomes" id="UP000636709"/>
    </source>
</evidence>
<dbReference type="SUPFAM" id="SSF81383">
    <property type="entry name" value="F-box domain"/>
    <property type="match status" value="1"/>
</dbReference>
<name>A0A835AH04_9POAL</name>
<dbReference type="InterPro" id="IPR055411">
    <property type="entry name" value="LRR_FXL15/At3g58940/PEG3-like"/>
</dbReference>
<dbReference type="Gene3D" id="3.80.10.10">
    <property type="entry name" value="Ribonuclease Inhibitor"/>
    <property type="match status" value="1"/>
</dbReference>
<organism evidence="3 4">
    <name type="scientific">Digitaria exilis</name>
    <dbReference type="NCBI Taxonomy" id="1010633"/>
    <lineage>
        <taxon>Eukaryota</taxon>
        <taxon>Viridiplantae</taxon>
        <taxon>Streptophyta</taxon>
        <taxon>Embryophyta</taxon>
        <taxon>Tracheophyta</taxon>
        <taxon>Spermatophyta</taxon>
        <taxon>Magnoliopsida</taxon>
        <taxon>Liliopsida</taxon>
        <taxon>Poales</taxon>
        <taxon>Poaceae</taxon>
        <taxon>PACMAD clade</taxon>
        <taxon>Panicoideae</taxon>
        <taxon>Panicodae</taxon>
        <taxon>Paniceae</taxon>
        <taxon>Anthephorinae</taxon>
        <taxon>Digitaria</taxon>
    </lineage>
</organism>
<evidence type="ECO:0000259" key="1">
    <source>
        <dbReference type="Pfam" id="PF00646"/>
    </source>
</evidence>
<protein>
    <recommendedName>
        <fullName evidence="5">F-box domain-containing protein</fullName>
    </recommendedName>
</protein>
<reference evidence="3" key="1">
    <citation type="submission" date="2020-07" db="EMBL/GenBank/DDBJ databases">
        <title>Genome sequence and genetic diversity analysis of an under-domesticated orphan crop, white fonio (Digitaria exilis).</title>
        <authorList>
            <person name="Bennetzen J.L."/>
            <person name="Chen S."/>
            <person name="Ma X."/>
            <person name="Wang X."/>
            <person name="Yssel A.E.J."/>
            <person name="Chaluvadi S.R."/>
            <person name="Johnson M."/>
            <person name="Gangashetty P."/>
            <person name="Hamidou F."/>
            <person name="Sanogo M.D."/>
            <person name="Zwaenepoel A."/>
            <person name="Wallace J."/>
            <person name="Van De Peer Y."/>
            <person name="Van Deynze A."/>
        </authorList>
    </citation>
    <scope>NUCLEOTIDE SEQUENCE</scope>
    <source>
        <tissue evidence="3">Leaves</tissue>
    </source>
</reference>
<feature type="domain" description="F-box/LRR-repeat protein 15/At3g58940/PEG3-like LRR" evidence="2">
    <location>
        <begin position="105"/>
        <end position="250"/>
    </location>
</feature>
<dbReference type="OrthoDB" id="682954at2759"/>
<sequence>MADSPPSRKARLAASAAVPDALASLRLDAIDNIFSRLHIYDVVRTSALSRAWRRRWESLPTVDLTHSPGISASNIDALLLRRGSTPVRAFRLHGRDPSWTALSYLDDWLLCLSRRGVRDLTLGFPSSRYGLFRLHSSLFSCRELTRLSLTCCRIPPAPAGFVGFPNLKALRLERVVVDAREHAGVEFASLMAASPVLEDVEIVCVKLQRDGPDDEWVIRAPNLRKLSILGAYEYGGITEHLPLLEEATFFGPNYAKFLTGMMKHALEDGSG</sequence>
<dbReference type="SUPFAM" id="SSF52047">
    <property type="entry name" value="RNI-like"/>
    <property type="match status" value="1"/>
</dbReference>
<comment type="caution">
    <text evidence="3">The sequence shown here is derived from an EMBL/GenBank/DDBJ whole genome shotgun (WGS) entry which is preliminary data.</text>
</comment>
<dbReference type="Pfam" id="PF00646">
    <property type="entry name" value="F-box"/>
    <property type="match status" value="1"/>
</dbReference>
<evidence type="ECO:0000259" key="2">
    <source>
        <dbReference type="Pfam" id="PF24758"/>
    </source>
</evidence>
<dbReference type="Pfam" id="PF24758">
    <property type="entry name" value="LRR_At5g56370"/>
    <property type="match status" value="1"/>
</dbReference>